<organism evidence="1 2">
    <name type="scientific">Ktedonobacter robiniae</name>
    <dbReference type="NCBI Taxonomy" id="2778365"/>
    <lineage>
        <taxon>Bacteria</taxon>
        <taxon>Bacillati</taxon>
        <taxon>Chloroflexota</taxon>
        <taxon>Ktedonobacteria</taxon>
        <taxon>Ktedonobacterales</taxon>
        <taxon>Ktedonobacteraceae</taxon>
        <taxon>Ktedonobacter</taxon>
    </lineage>
</organism>
<reference evidence="1 2" key="1">
    <citation type="journal article" date="2021" name="Int. J. Syst. Evol. Microbiol.">
        <title>Reticulibacter mediterranei gen. nov., sp. nov., within the new family Reticulibacteraceae fam. nov., and Ktedonospora formicarum gen. nov., sp. nov., Ktedonobacter robiniae sp. nov., Dictyobacter formicarum sp. nov. and Dictyobacter arantiisoli sp. nov., belonging to the class Ktedonobacteria.</title>
        <authorList>
            <person name="Yabe S."/>
            <person name="Zheng Y."/>
            <person name="Wang C.M."/>
            <person name="Sakai Y."/>
            <person name="Abe K."/>
            <person name="Yokota A."/>
            <person name="Donadio S."/>
            <person name="Cavaletti L."/>
            <person name="Monciardini P."/>
        </authorList>
    </citation>
    <scope>NUCLEOTIDE SEQUENCE [LARGE SCALE GENOMIC DNA]</scope>
    <source>
        <strain evidence="1 2">SOSP1-30</strain>
    </source>
</reference>
<name>A0ABQ3UVD2_9CHLR</name>
<proteinExistence type="predicted"/>
<comment type="caution">
    <text evidence="1">The sequence shown here is derived from an EMBL/GenBank/DDBJ whole genome shotgun (WGS) entry which is preliminary data.</text>
</comment>
<sequence>METKNDHTLLLYESLDRGLLTLYQQGKERQQQQCIFLAGMCQGLPAAMGKVQLQETWSSIGLQWHSQLPRPVLHWLDHAFTHYKQQKAFAEEPRDTMKDLSDLSVSEQRSWLHWLLFFALLEIRVEAYETQNREIFSLADTFHLLPLQLERRWKQKLPTSEILADLRRRAQQRGYDDWLEQMIKEVTSSWSH</sequence>
<accession>A0ABQ3UVD2</accession>
<dbReference type="RefSeq" id="WP_201372864.1">
    <property type="nucleotide sequence ID" value="NZ_BNJG01000002.1"/>
</dbReference>
<dbReference type="EMBL" id="BNJG01000002">
    <property type="protein sequence ID" value="GHO56352.1"/>
    <property type="molecule type" value="Genomic_DNA"/>
</dbReference>
<keyword evidence="2" id="KW-1185">Reference proteome</keyword>
<protein>
    <submittedName>
        <fullName evidence="1">Uncharacterized protein</fullName>
    </submittedName>
</protein>
<evidence type="ECO:0000313" key="1">
    <source>
        <dbReference type="EMBL" id="GHO56352.1"/>
    </source>
</evidence>
<dbReference type="Proteomes" id="UP000654345">
    <property type="component" value="Unassembled WGS sequence"/>
</dbReference>
<evidence type="ECO:0000313" key="2">
    <source>
        <dbReference type="Proteomes" id="UP000654345"/>
    </source>
</evidence>
<gene>
    <name evidence="1" type="ORF">KSB_48270</name>
</gene>